<dbReference type="PANTHER" id="PTHR24276">
    <property type="entry name" value="POLYSERASE-RELATED"/>
    <property type="match status" value="1"/>
</dbReference>
<keyword evidence="1" id="KW-0645">Protease</keyword>
<evidence type="ECO:0000256" key="4">
    <source>
        <dbReference type="ARBA" id="ARBA00022825"/>
    </source>
</evidence>
<dbReference type="InterPro" id="IPR029325">
    <property type="entry name" value="ITPR-bd"/>
</dbReference>
<keyword evidence="3" id="KW-0378">Hydrolase</keyword>
<dbReference type="GO" id="GO:0005102">
    <property type="term" value="F:signaling receptor binding"/>
    <property type="evidence" value="ECO:0007669"/>
    <property type="project" value="InterPro"/>
</dbReference>
<dbReference type="InterPro" id="IPR001254">
    <property type="entry name" value="Trypsin_dom"/>
</dbReference>
<keyword evidence="4" id="KW-0720">Serine protease</keyword>
<dbReference type="SMART" id="SM00020">
    <property type="entry name" value="Tryp_SPc"/>
    <property type="match status" value="1"/>
</dbReference>
<dbReference type="Pfam" id="PF00089">
    <property type="entry name" value="Trypsin"/>
    <property type="match status" value="1"/>
</dbReference>
<dbReference type="AlphaFoldDB" id="A0A0M4EE70"/>
<name>A0A0M4EE70_DROBS</name>
<accession>A0A0M4EE70</accession>
<dbReference type="GO" id="GO:0004252">
    <property type="term" value="F:serine-type endopeptidase activity"/>
    <property type="evidence" value="ECO:0007669"/>
    <property type="project" value="InterPro"/>
</dbReference>
<keyword evidence="2" id="KW-0732">Signal</keyword>
<dbReference type="InterPro" id="IPR009003">
    <property type="entry name" value="Peptidase_S1_PA"/>
</dbReference>
<evidence type="ECO:0000259" key="6">
    <source>
        <dbReference type="PROSITE" id="PS50240"/>
    </source>
</evidence>
<proteinExistence type="predicted"/>
<sequence>MERSHSCSNFVGPAESTETTTAASVAANCNSSENLAANFPPNKPLRKRRKLQRQQSIILDDVADPPISNEPLRLSHCECSFDVQLEQHDDCRCRLRHEESFDSAPGEQLSPQSIRLQRFSTLLLRDSSVSMQSDSSRYSSVDSLLESRKPDPEAILINLGFGSAGTDDLLSRIPKRFLKPSMVPGIDTDAFVKRLQLARSLADSSALGYRGLTSSSDQPPSSIVAKIMERFEVNNQLRALGARRGHGDYHYCSGVMITSSWVLTAAHCISAVVRTAHYAAMDEEDIVVVVGTNRLVPSKPPLRNAMLVKKLYMHENYNRKQLSDLALIHLRGVIIPGIPLSRSVRLPTMALQKYQNCKTIGWGRQHPHADYANEMLQQDVYADPEIDATGHIRVLPAYENQSLFLMDTGAPLFCNQVLYGIARGISEKEYNSQLRIYTGVYEHLDWLLVTMRNNAPTVVALVRLSLSLNLCLLFILDAG</sequence>
<keyword evidence="8" id="KW-1185">Reference proteome</keyword>
<dbReference type="PANTHER" id="PTHR24276:SF98">
    <property type="entry name" value="FI18310P1-RELATED"/>
    <property type="match status" value="1"/>
</dbReference>
<evidence type="ECO:0000313" key="8">
    <source>
        <dbReference type="Proteomes" id="UP000494163"/>
    </source>
</evidence>
<evidence type="ECO:0000256" key="5">
    <source>
        <dbReference type="ARBA" id="ARBA00023157"/>
    </source>
</evidence>
<dbReference type="InterPro" id="IPR043504">
    <property type="entry name" value="Peptidase_S1_PA_chymotrypsin"/>
</dbReference>
<feature type="domain" description="Peptidase S1" evidence="6">
    <location>
        <begin position="206"/>
        <end position="452"/>
    </location>
</feature>
<evidence type="ECO:0000313" key="7">
    <source>
        <dbReference type="EMBL" id="ALC42327.1"/>
    </source>
</evidence>
<dbReference type="PROSITE" id="PS50240">
    <property type="entry name" value="TRYPSIN_DOM"/>
    <property type="match status" value="1"/>
</dbReference>
<dbReference type="GO" id="GO:0006508">
    <property type="term" value="P:proteolysis"/>
    <property type="evidence" value="ECO:0007669"/>
    <property type="project" value="UniProtKB-KW"/>
</dbReference>
<protein>
    <submittedName>
        <fullName evidence="7">Olf186-M</fullName>
    </submittedName>
</protein>
<dbReference type="PROSITE" id="PS00134">
    <property type="entry name" value="TRYPSIN_HIS"/>
    <property type="match status" value="1"/>
</dbReference>
<dbReference type="InterPro" id="IPR018114">
    <property type="entry name" value="TRYPSIN_HIS"/>
</dbReference>
<dbReference type="InterPro" id="IPR050430">
    <property type="entry name" value="Peptidase_S1"/>
</dbReference>
<organism evidence="7 8">
    <name type="scientific">Drosophila busckii</name>
    <name type="common">Fruit fly</name>
    <dbReference type="NCBI Taxonomy" id="30019"/>
    <lineage>
        <taxon>Eukaryota</taxon>
        <taxon>Metazoa</taxon>
        <taxon>Ecdysozoa</taxon>
        <taxon>Arthropoda</taxon>
        <taxon>Hexapoda</taxon>
        <taxon>Insecta</taxon>
        <taxon>Pterygota</taxon>
        <taxon>Neoptera</taxon>
        <taxon>Endopterygota</taxon>
        <taxon>Diptera</taxon>
        <taxon>Brachycera</taxon>
        <taxon>Muscomorpha</taxon>
        <taxon>Ephydroidea</taxon>
        <taxon>Drosophilidae</taxon>
        <taxon>Drosophila</taxon>
    </lineage>
</organism>
<reference evidence="7 8" key="1">
    <citation type="submission" date="2015-08" db="EMBL/GenBank/DDBJ databases">
        <title>Ancestral chromatin configuration constrains chromatin evolution on differentiating sex chromosomes in Drosophila.</title>
        <authorList>
            <person name="Zhou Q."/>
            <person name="Bachtrog D."/>
        </authorList>
    </citation>
    <scope>NUCLEOTIDE SEQUENCE [LARGE SCALE GENOMIC DNA]</scope>
    <source>
        <tissue evidence="7">Whole larvae</tissue>
    </source>
</reference>
<gene>
    <name evidence="7" type="ORF">Dbus_chr2Rg1906</name>
</gene>
<evidence type="ECO:0000256" key="2">
    <source>
        <dbReference type="ARBA" id="ARBA00022729"/>
    </source>
</evidence>
<dbReference type="SMR" id="A0A0M4EE70"/>
<evidence type="ECO:0000256" key="1">
    <source>
        <dbReference type="ARBA" id="ARBA00022670"/>
    </source>
</evidence>
<dbReference type="Gene3D" id="2.40.10.10">
    <property type="entry name" value="Trypsin-like serine proteases"/>
    <property type="match status" value="1"/>
</dbReference>
<dbReference type="OrthoDB" id="7836167at2759"/>
<dbReference type="SMART" id="SM01257">
    <property type="entry name" value="KRAP_IP3R_bind"/>
    <property type="match status" value="1"/>
</dbReference>
<dbReference type="SUPFAM" id="SSF50494">
    <property type="entry name" value="Trypsin-like serine proteases"/>
    <property type="match status" value="1"/>
</dbReference>
<dbReference type="EMBL" id="CP012524">
    <property type="protein sequence ID" value="ALC42327.1"/>
    <property type="molecule type" value="Genomic_DNA"/>
</dbReference>
<evidence type="ECO:0000256" key="3">
    <source>
        <dbReference type="ARBA" id="ARBA00022801"/>
    </source>
</evidence>
<dbReference type="Pfam" id="PF14722">
    <property type="entry name" value="KRAP_IP3R_bind"/>
    <property type="match status" value="1"/>
</dbReference>
<keyword evidence="5" id="KW-1015">Disulfide bond</keyword>
<dbReference type="Proteomes" id="UP000494163">
    <property type="component" value="Chromosome 2R"/>
</dbReference>